<evidence type="ECO:0008006" key="2">
    <source>
        <dbReference type="Google" id="ProtNLM"/>
    </source>
</evidence>
<gene>
    <name evidence="1" type="ORF">S03H2_58793</name>
</gene>
<sequence>VNQELEPLQSALEQAIELLGFGGRLVVISYHSLEDRIVKRFMRWEASGEEACLRLVSKKVITPSLAEVQLNPRSRSAKLRVAERITEPDEQFVLG</sequence>
<reference evidence="1" key="1">
    <citation type="journal article" date="2014" name="Front. Microbiol.">
        <title>High frequency of phylogenetically diverse reductive dehalogenase-homologous genes in deep subseafloor sedimentary metagenomes.</title>
        <authorList>
            <person name="Kawai M."/>
            <person name="Futagami T."/>
            <person name="Toyoda A."/>
            <person name="Takaki Y."/>
            <person name="Nishi S."/>
            <person name="Hori S."/>
            <person name="Arai W."/>
            <person name="Tsubouchi T."/>
            <person name="Morono Y."/>
            <person name="Uchiyama I."/>
            <person name="Ito T."/>
            <person name="Fujiyama A."/>
            <person name="Inagaki F."/>
            <person name="Takami H."/>
        </authorList>
    </citation>
    <scope>NUCLEOTIDE SEQUENCE</scope>
    <source>
        <strain evidence="1">Expedition CK06-06</strain>
    </source>
</reference>
<dbReference type="InterPro" id="IPR029063">
    <property type="entry name" value="SAM-dependent_MTases_sf"/>
</dbReference>
<dbReference type="Pfam" id="PF01795">
    <property type="entry name" value="Methyltransf_5"/>
    <property type="match status" value="1"/>
</dbReference>
<protein>
    <recommendedName>
        <fullName evidence="2">16S rRNA (Cytosine(1402)-N(4))-methyltransferase</fullName>
    </recommendedName>
</protein>
<dbReference type="PANTHER" id="PTHR11265:SF0">
    <property type="entry name" value="12S RRNA N4-METHYLCYTIDINE METHYLTRANSFERASE"/>
    <property type="match status" value="1"/>
</dbReference>
<dbReference type="GO" id="GO:0071424">
    <property type="term" value="F:rRNA (cytosine-N4-)-methyltransferase activity"/>
    <property type="evidence" value="ECO:0007669"/>
    <property type="project" value="TreeGrafter"/>
</dbReference>
<name>X1L6A3_9ZZZZ</name>
<dbReference type="PANTHER" id="PTHR11265">
    <property type="entry name" value="S-ADENOSYL-METHYLTRANSFERASE MRAW"/>
    <property type="match status" value="1"/>
</dbReference>
<evidence type="ECO:0000313" key="1">
    <source>
        <dbReference type="EMBL" id="GAH89693.1"/>
    </source>
</evidence>
<dbReference type="GO" id="GO:0005737">
    <property type="term" value="C:cytoplasm"/>
    <property type="evidence" value="ECO:0007669"/>
    <property type="project" value="TreeGrafter"/>
</dbReference>
<comment type="caution">
    <text evidence="1">The sequence shown here is derived from an EMBL/GenBank/DDBJ whole genome shotgun (WGS) entry which is preliminary data.</text>
</comment>
<accession>X1L6A3</accession>
<dbReference type="GO" id="GO:0070475">
    <property type="term" value="P:rRNA base methylation"/>
    <property type="evidence" value="ECO:0007669"/>
    <property type="project" value="TreeGrafter"/>
</dbReference>
<proteinExistence type="predicted"/>
<dbReference type="EMBL" id="BARU01037769">
    <property type="protein sequence ID" value="GAH89693.1"/>
    <property type="molecule type" value="Genomic_DNA"/>
</dbReference>
<feature type="non-terminal residue" evidence="1">
    <location>
        <position position="1"/>
    </location>
</feature>
<dbReference type="InterPro" id="IPR002903">
    <property type="entry name" value="RsmH"/>
</dbReference>
<dbReference type="SUPFAM" id="SSF53335">
    <property type="entry name" value="S-adenosyl-L-methionine-dependent methyltransferases"/>
    <property type="match status" value="1"/>
</dbReference>
<dbReference type="AlphaFoldDB" id="X1L6A3"/>
<dbReference type="Gene3D" id="3.40.50.150">
    <property type="entry name" value="Vaccinia Virus protein VP39"/>
    <property type="match status" value="1"/>
</dbReference>
<organism evidence="1">
    <name type="scientific">marine sediment metagenome</name>
    <dbReference type="NCBI Taxonomy" id="412755"/>
    <lineage>
        <taxon>unclassified sequences</taxon>
        <taxon>metagenomes</taxon>
        <taxon>ecological metagenomes</taxon>
    </lineage>
</organism>